<accession>A0A250WWC1</accession>
<evidence type="ECO:0000256" key="5">
    <source>
        <dbReference type="ARBA" id="ARBA00022552"/>
    </source>
</evidence>
<organism evidence="18 19">
    <name type="scientific">Chlamydomonas eustigma</name>
    <dbReference type="NCBI Taxonomy" id="1157962"/>
    <lineage>
        <taxon>Eukaryota</taxon>
        <taxon>Viridiplantae</taxon>
        <taxon>Chlorophyta</taxon>
        <taxon>core chlorophytes</taxon>
        <taxon>Chlorophyceae</taxon>
        <taxon>CS clade</taxon>
        <taxon>Chlamydomonadales</taxon>
        <taxon>Chlamydomonadaceae</taxon>
        <taxon>Chlamydomonas</taxon>
    </lineage>
</organism>
<evidence type="ECO:0000256" key="1">
    <source>
        <dbReference type="ARBA" id="ARBA00004604"/>
    </source>
</evidence>
<dbReference type="InterPro" id="IPR044742">
    <property type="entry name" value="DEAD/DEAH_RhlB"/>
</dbReference>
<dbReference type="PROSITE" id="PS51194">
    <property type="entry name" value="HELICASE_CTER"/>
    <property type="match status" value="1"/>
</dbReference>
<dbReference type="PROSITE" id="PS00039">
    <property type="entry name" value="DEAD_ATP_HELICASE"/>
    <property type="match status" value="1"/>
</dbReference>
<name>A0A250WWC1_9CHLO</name>
<dbReference type="CDD" id="cd00268">
    <property type="entry name" value="DEADc"/>
    <property type="match status" value="1"/>
</dbReference>
<evidence type="ECO:0000256" key="8">
    <source>
        <dbReference type="ARBA" id="ARBA00022806"/>
    </source>
</evidence>
<evidence type="ECO:0000259" key="17">
    <source>
        <dbReference type="PROSITE" id="PS51195"/>
    </source>
</evidence>
<feature type="domain" description="DEAD-box RNA helicase Q" evidence="17">
    <location>
        <begin position="183"/>
        <end position="211"/>
    </location>
</feature>
<evidence type="ECO:0000256" key="12">
    <source>
        <dbReference type="PROSITE-ProRule" id="PRU00552"/>
    </source>
</evidence>
<evidence type="ECO:0000256" key="4">
    <source>
        <dbReference type="ARBA" id="ARBA00022517"/>
    </source>
</evidence>
<keyword evidence="7 13" id="KW-0378">Hydrolase</keyword>
<evidence type="ECO:0000256" key="14">
    <source>
        <dbReference type="SAM" id="MobiDB-lite"/>
    </source>
</evidence>
<evidence type="ECO:0000256" key="2">
    <source>
        <dbReference type="ARBA" id="ARBA00009334"/>
    </source>
</evidence>
<dbReference type="SMART" id="SM00490">
    <property type="entry name" value="HELICc"/>
    <property type="match status" value="1"/>
</dbReference>
<dbReference type="InterPro" id="IPR014014">
    <property type="entry name" value="RNA_helicase_DEAD_Q_motif"/>
</dbReference>
<evidence type="ECO:0000256" key="11">
    <source>
        <dbReference type="ARBA" id="ARBA00037449"/>
    </source>
</evidence>
<dbReference type="EMBL" id="BEGY01000010">
    <property type="protein sequence ID" value="GAX75134.1"/>
    <property type="molecule type" value="Genomic_DNA"/>
</dbReference>
<dbReference type="InterPro" id="IPR014001">
    <property type="entry name" value="Helicase_ATP-bd"/>
</dbReference>
<keyword evidence="5" id="KW-0698">rRNA processing</keyword>
<dbReference type="SUPFAM" id="SSF52540">
    <property type="entry name" value="P-loop containing nucleoside triphosphate hydrolases"/>
    <property type="match status" value="1"/>
</dbReference>
<dbReference type="Pfam" id="PF00270">
    <property type="entry name" value="DEAD"/>
    <property type="match status" value="1"/>
</dbReference>
<dbReference type="InterPro" id="IPR011545">
    <property type="entry name" value="DEAD/DEAH_box_helicase_dom"/>
</dbReference>
<dbReference type="GO" id="GO:0003724">
    <property type="term" value="F:RNA helicase activity"/>
    <property type="evidence" value="ECO:0007669"/>
    <property type="project" value="UniProtKB-EC"/>
</dbReference>
<feature type="short sequence motif" description="Q motif" evidence="12">
    <location>
        <begin position="183"/>
        <end position="211"/>
    </location>
</feature>
<dbReference type="OrthoDB" id="196131at2759"/>
<dbReference type="InterPro" id="IPR000629">
    <property type="entry name" value="RNA-helicase_DEAD-box_CS"/>
</dbReference>
<proteinExistence type="inferred from homology"/>
<dbReference type="STRING" id="1157962.A0A250WWC1"/>
<feature type="region of interest" description="Disordered" evidence="14">
    <location>
        <begin position="571"/>
        <end position="640"/>
    </location>
</feature>
<dbReference type="GO" id="GO:0003676">
    <property type="term" value="F:nucleic acid binding"/>
    <property type="evidence" value="ECO:0007669"/>
    <property type="project" value="InterPro"/>
</dbReference>
<dbReference type="GO" id="GO:0016787">
    <property type="term" value="F:hydrolase activity"/>
    <property type="evidence" value="ECO:0007669"/>
    <property type="project" value="UniProtKB-KW"/>
</dbReference>
<comment type="function">
    <text evidence="11">ATP-dependent RNA helicase required for 60S ribosomal subunit synthesis. Involved in efficient pre-rRNA processing, predominantly at site A3, which is necessary for the normal formation of 25S and 5.8S rRNAs.</text>
</comment>
<dbReference type="PROSITE" id="PS51192">
    <property type="entry name" value="HELICASE_ATP_BIND_1"/>
    <property type="match status" value="1"/>
</dbReference>
<protein>
    <recommendedName>
        <fullName evidence="3">RNA helicase</fullName>
        <ecNumber evidence="3">3.6.4.13</ecNumber>
    </recommendedName>
</protein>
<reference evidence="18 19" key="1">
    <citation type="submission" date="2017-08" db="EMBL/GenBank/DDBJ databases">
        <title>Acidophilic green algal genome provides insights into adaptation to an acidic environment.</title>
        <authorList>
            <person name="Hirooka S."/>
            <person name="Hirose Y."/>
            <person name="Kanesaki Y."/>
            <person name="Higuchi S."/>
            <person name="Fujiwara T."/>
            <person name="Onuma R."/>
            <person name="Era A."/>
            <person name="Ohbayashi R."/>
            <person name="Uzuka A."/>
            <person name="Nozaki H."/>
            <person name="Yoshikawa H."/>
            <person name="Miyagishima S.Y."/>
        </authorList>
    </citation>
    <scope>NUCLEOTIDE SEQUENCE [LARGE SCALE GENOMIC DNA]</scope>
    <source>
        <strain evidence="18 19">NIES-2499</strain>
    </source>
</reference>
<dbReference type="Pfam" id="PF00271">
    <property type="entry name" value="Helicase_C"/>
    <property type="match status" value="1"/>
</dbReference>
<dbReference type="GO" id="GO:0005524">
    <property type="term" value="F:ATP binding"/>
    <property type="evidence" value="ECO:0007669"/>
    <property type="project" value="UniProtKB-KW"/>
</dbReference>
<feature type="domain" description="Helicase ATP-binding" evidence="15">
    <location>
        <begin position="214"/>
        <end position="397"/>
    </location>
</feature>
<feature type="domain" description="Helicase C-terminal" evidence="16">
    <location>
        <begin position="425"/>
        <end position="577"/>
    </location>
</feature>
<dbReference type="AlphaFoldDB" id="A0A250WWC1"/>
<keyword evidence="8 13" id="KW-0347">Helicase</keyword>
<dbReference type="SMART" id="SM00487">
    <property type="entry name" value="DEXDc"/>
    <property type="match status" value="1"/>
</dbReference>
<dbReference type="InterPro" id="IPR027417">
    <property type="entry name" value="P-loop_NTPase"/>
</dbReference>
<feature type="region of interest" description="Disordered" evidence="14">
    <location>
        <begin position="132"/>
        <end position="159"/>
    </location>
</feature>
<evidence type="ECO:0000256" key="13">
    <source>
        <dbReference type="RuleBase" id="RU000492"/>
    </source>
</evidence>
<evidence type="ECO:0000256" key="7">
    <source>
        <dbReference type="ARBA" id="ARBA00022801"/>
    </source>
</evidence>
<dbReference type="Proteomes" id="UP000232323">
    <property type="component" value="Unassembled WGS sequence"/>
</dbReference>
<evidence type="ECO:0000256" key="10">
    <source>
        <dbReference type="ARBA" id="ARBA00023242"/>
    </source>
</evidence>
<evidence type="ECO:0000256" key="3">
    <source>
        <dbReference type="ARBA" id="ARBA00012552"/>
    </source>
</evidence>
<dbReference type="CDD" id="cd18787">
    <property type="entry name" value="SF2_C_DEAD"/>
    <property type="match status" value="1"/>
</dbReference>
<dbReference type="InterPro" id="IPR001650">
    <property type="entry name" value="Helicase_C-like"/>
</dbReference>
<sequence>MKGDYIQGVENFAPKRLLDEIGLLLAICNVLHIPPITLNMLKVLVSETGSRLKSVLSALPRLQQWQEAQLPVPNVLDGENLPSYNHAGLRPKFSAQSQCLKLFLAPDVGPPHTFLVMQRSYSQAVAHETADQLRPHASVTTRVVKSEQEDDDVSKSLSPDEYRQRHSIMIQDSSGEIPPDPVLRFENLDFPAPLLEVVQKAGYEAPTPIQAQCWPLATAGRDMIAIASTGSGKTAGYLIPALSHVREVRKRALAEGRAVTGKEGAPVLVLAPTRELAKQIEHEAMKFGGSLGLRTAVLYGGAPRVGQVRQLLNYPHIIVATPGRLLDLAECGELDLTKVSYMVLDEADRMLDMGFEKDLLRIGRYVPRARQTLFFSATWPQQVQRVALKFAVNDPVKVFIGKVSDRPVAALTITQLVKVVQQPEKLDELIEYIKSKPRGSRILVFVGQKYRCDWLAENLSDHPSYRDIRCCAIHGDKPQMEREFGIASFKSGRIPILIATDVASRGLDIPDVTAVVNFDMPTDAESYIHRIGRTGRAGKRGEAFSLMTKADSGIAKSIVNIIRESGQVPPEDLLQLSNSGSSSSGQQNRGRGGSGGRSEGSVRQTSSGFSGRRDGGGRDYNYRQDGGGSRDSYLDRRDGR</sequence>
<gene>
    <name evidence="18" type="ORF">CEUSTIGMA_g2578.t1</name>
</gene>
<evidence type="ECO:0000259" key="16">
    <source>
        <dbReference type="PROSITE" id="PS51194"/>
    </source>
</evidence>
<dbReference type="EC" id="3.6.4.13" evidence="3"/>
<keyword evidence="19" id="KW-1185">Reference proteome</keyword>
<comment type="similarity">
    <text evidence="2">Belongs to the DEAD box helicase family. DDX5/DBP2 subfamily.</text>
</comment>
<evidence type="ECO:0000256" key="9">
    <source>
        <dbReference type="ARBA" id="ARBA00022840"/>
    </source>
</evidence>
<evidence type="ECO:0000313" key="19">
    <source>
        <dbReference type="Proteomes" id="UP000232323"/>
    </source>
</evidence>
<comment type="subcellular location">
    <subcellularLocation>
        <location evidence="1">Nucleus</location>
        <location evidence="1">Nucleolus</location>
    </subcellularLocation>
</comment>
<dbReference type="PANTHER" id="PTHR47958">
    <property type="entry name" value="ATP-DEPENDENT RNA HELICASE DBP3"/>
    <property type="match status" value="1"/>
</dbReference>
<keyword evidence="4" id="KW-0690">Ribosome biogenesis</keyword>
<evidence type="ECO:0000256" key="6">
    <source>
        <dbReference type="ARBA" id="ARBA00022741"/>
    </source>
</evidence>
<feature type="compositionally biased region" description="Low complexity" evidence="14">
    <location>
        <begin position="573"/>
        <end position="589"/>
    </location>
</feature>
<feature type="compositionally biased region" description="Basic and acidic residues" evidence="14">
    <location>
        <begin position="611"/>
        <end position="622"/>
    </location>
</feature>
<comment type="caution">
    <text evidence="18">The sequence shown here is derived from an EMBL/GenBank/DDBJ whole genome shotgun (WGS) entry which is preliminary data.</text>
</comment>
<keyword evidence="9 13" id="KW-0067">ATP-binding</keyword>
<dbReference type="Gene3D" id="3.40.50.300">
    <property type="entry name" value="P-loop containing nucleotide triphosphate hydrolases"/>
    <property type="match status" value="2"/>
</dbReference>
<dbReference type="PROSITE" id="PS51195">
    <property type="entry name" value="Q_MOTIF"/>
    <property type="match status" value="1"/>
</dbReference>
<evidence type="ECO:0000259" key="15">
    <source>
        <dbReference type="PROSITE" id="PS51192"/>
    </source>
</evidence>
<keyword evidence="6 13" id="KW-0547">Nucleotide-binding</keyword>
<evidence type="ECO:0000313" key="18">
    <source>
        <dbReference type="EMBL" id="GAX75134.1"/>
    </source>
</evidence>
<keyword evidence="10" id="KW-0539">Nucleus</keyword>